<organism evidence="1">
    <name type="scientific">Tanacetum cinerariifolium</name>
    <name type="common">Dalmatian daisy</name>
    <name type="synonym">Chrysanthemum cinerariifolium</name>
    <dbReference type="NCBI Taxonomy" id="118510"/>
    <lineage>
        <taxon>Eukaryota</taxon>
        <taxon>Viridiplantae</taxon>
        <taxon>Streptophyta</taxon>
        <taxon>Embryophyta</taxon>
        <taxon>Tracheophyta</taxon>
        <taxon>Spermatophyta</taxon>
        <taxon>Magnoliopsida</taxon>
        <taxon>eudicotyledons</taxon>
        <taxon>Gunneridae</taxon>
        <taxon>Pentapetalae</taxon>
        <taxon>asterids</taxon>
        <taxon>campanulids</taxon>
        <taxon>Asterales</taxon>
        <taxon>Asteraceae</taxon>
        <taxon>Asteroideae</taxon>
        <taxon>Anthemideae</taxon>
        <taxon>Anthemidinae</taxon>
        <taxon>Tanacetum</taxon>
    </lineage>
</organism>
<dbReference type="EMBL" id="BKCJ010559881">
    <property type="protein sequence ID" value="GFB13604.1"/>
    <property type="molecule type" value="Genomic_DNA"/>
</dbReference>
<dbReference type="PANTHER" id="PTHR33018">
    <property type="entry name" value="OS10G0338966 PROTEIN-RELATED"/>
    <property type="match status" value="1"/>
</dbReference>
<dbReference type="AlphaFoldDB" id="A0A699KZU7"/>
<dbReference type="PANTHER" id="PTHR33018:SF34">
    <property type="entry name" value="OS02G0472350 PROTEIN"/>
    <property type="match status" value="1"/>
</dbReference>
<reference evidence="1" key="1">
    <citation type="journal article" date="2019" name="Sci. Rep.">
        <title>Draft genome of Tanacetum cinerariifolium, the natural source of mosquito coil.</title>
        <authorList>
            <person name="Yamashiro T."/>
            <person name="Shiraishi A."/>
            <person name="Satake H."/>
            <person name="Nakayama K."/>
        </authorList>
    </citation>
    <scope>NUCLEOTIDE SEQUENCE</scope>
</reference>
<comment type="caution">
    <text evidence="1">The sequence shown here is derived from an EMBL/GenBank/DDBJ whole genome shotgun (WGS) entry which is preliminary data.</text>
</comment>
<proteinExistence type="predicted"/>
<gene>
    <name evidence="1" type="ORF">Tci_685575</name>
</gene>
<name>A0A699KZU7_TANCI</name>
<sequence length="211" mass="24194">MPFLVFVYSELQLSFKCEAPLCLSVVAIGCPIGEYGKPDGIKLSVTFDALNRILGNYRALFSSFLGDMVREYIGLKILSWKKLDSEARYKLWDEITRYFDFDLTVKKLVMNRLGQLLRNFKMKLRQTYILPNQNTLSKLNEVSENYSAILQAKEWVNFVKYTANEEYKVKSAATKMARRARIHAGLSPTAGTKLALHERIKWRGEGSSLGF</sequence>
<evidence type="ECO:0000313" key="1">
    <source>
        <dbReference type="EMBL" id="GFB13604.1"/>
    </source>
</evidence>
<protein>
    <submittedName>
        <fullName evidence="1">Uncharacterized protein</fullName>
    </submittedName>
</protein>
<accession>A0A699KZU7</accession>